<accession>G5LIF9</accession>
<sequence>MTFHRFEQLVMAKNARQASFALFVMRQQTGEIGELFFATMLKKV</sequence>
<dbReference type="AlphaFoldDB" id="G5LIF9"/>
<dbReference type="Proteomes" id="UP000004642">
    <property type="component" value="Unassembled WGS sequence"/>
</dbReference>
<evidence type="ECO:0000313" key="2">
    <source>
        <dbReference type="Proteomes" id="UP000004642"/>
    </source>
</evidence>
<gene>
    <name evidence="1" type="ORF">LTSEALA_0018</name>
</gene>
<protein>
    <submittedName>
        <fullName evidence="1">Uncharacterized protein</fullName>
    </submittedName>
</protein>
<dbReference type="EMBL" id="AFCJ01000010">
    <property type="protein sequence ID" value="EHC46842.1"/>
    <property type="molecule type" value="Genomic_DNA"/>
</dbReference>
<organism evidence="1 2">
    <name type="scientific">Salmonella enterica subsp. enterica serovar Alachua str. R6-377</name>
    <dbReference type="NCBI Taxonomy" id="913241"/>
    <lineage>
        <taxon>Bacteria</taxon>
        <taxon>Pseudomonadati</taxon>
        <taxon>Pseudomonadota</taxon>
        <taxon>Gammaproteobacteria</taxon>
        <taxon>Enterobacterales</taxon>
        <taxon>Enterobacteriaceae</taxon>
        <taxon>Salmonella</taxon>
    </lineage>
</organism>
<evidence type="ECO:0000313" key="1">
    <source>
        <dbReference type="EMBL" id="EHC46842.1"/>
    </source>
</evidence>
<proteinExistence type="predicted"/>
<reference evidence="1 2" key="1">
    <citation type="journal article" date="2011" name="BMC Genomics">
        <title>Genome sequencing reveals diversification of virulence factor content and possible host adaptation in distinct subpopulations of Salmonella enterica.</title>
        <authorList>
            <person name="den Bakker H.C."/>
            <person name="Moreno Switt A.I."/>
            <person name="Govoni G."/>
            <person name="Cummings C.A."/>
            <person name="Ranieri M.L."/>
            <person name="Degoricija L."/>
            <person name="Hoelzer K."/>
            <person name="Rodriguez-Rivera L.D."/>
            <person name="Brown S."/>
            <person name="Bolchacova E."/>
            <person name="Furtado M.R."/>
            <person name="Wiedmann M."/>
        </authorList>
    </citation>
    <scope>NUCLEOTIDE SEQUENCE [LARGE SCALE GENOMIC DNA]</scope>
    <source>
        <strain evidence="1 2">R6-377</strain>
    </source>
</reference>
<comment type="caution">
    <text evidence="1">The sequence shown here is derived from an EMBL/GenBank/DDBJ whole genome shotgun (WGS) entry which is preliminary data.</text>
</comment>
<name>G5LIF9_SALET</name>